<comment type="catalytic activity">
    <reaction evidence="5">
        <text>a 2'-deoxyadenosine in DNA + S-adenosyl-L-methionine = an N(6)-methyl-2'-deoxyadenosine in DNA + S-adenosyl-L-homocysteine + H(+)</text>
        <dbReference type="Rhea" id="RHEA:15197"/>
        <dbReference type="Rhea" id="RHEA-COMP:12418"/>
        <dbReference type="Rhea" id="RHEA-COMP:12419"/>
        <dbReference type="ChEBI" id="CHEBI:15378"/>
        <dbReference type="ChEBI" id="CHEBI:57856"/>
        <dbReference type="ChEBI" id="CHEBI:59789"/>
        <dbReference type="ChEBI" id="CHEBI:90615"/>
        <dbReference type="ChEBI" id="CHEBI:90616"/>
        <dbReference type="EC" id="2.1.1.72"/>
    </reaction>
</comment>
<sequence length="708" mass="78971">MKNLTVPAVFSALETDFPILEVSQLAEQESWRKEINRPLYHIHKWWATRLGSVFRAITLAALSPRGKGMWDDFYKTHNLTGKVVLDPFMGSGTTLGEGLKLGAKVVGCDINPVSTFLVRQALTPVSEVALRRAFEALEAEIAPEIRRYYQTRDPETGALIPVLYAFWVKVLDTPCGEEVPLFSRYVFAQDAYPKKKPRAQIVCPACWSIFQDRYDAIETICGDCGHNFNPQKGPAAGQNLTTSGGRTYKIKSLLPVSAPPRHRLYALMALRPDGSKIYVAAKEEDHSLFSEAAERLRTEDILLPTFPVRAGHNTDQARGYNYHAWRDFFNDRQLLCLGLLLKAIMRLEDRAIREQLLCLFSSTLEFNNLFCSFKGEGTGAVRHMFSNHILKPERTPLENSIWGTNRSSGTFMSLFESRLLRAKRYLNEPFELRLESDLLGAKAGTSKVVASAPISPRLVESWREIEAVKGSAALILNGNSAALPIPDRSIDAVITDPPYFDFVHYSELSDFFFAWLAPALKGSYPWFEREDSSAEGEVQDKDPQMFSRHLGYVFAESRRVLKDDGVLAFSFHHSRPEGWAAIYCALAQADMTVVAAHPVHAELRAASPKSAAKDPISLDAILVCRKRATVEPISYSLETIQARTSALSKRLEEGGLLLSRADYFVIAASQALIATGYECLSFDEIEQRLLEIMNAISSPEASSLAAAE</sequence>
<dbReference type="GO" id="GO:0032259">
    <property type="term" value="P:methylation"/>
    <property type="evidence" value="ECO:0007669"/>
    <property type="project" value="UniProtKB-KW"/>
</dbReference>
<dbReference type="KEGG" id="taw:EI545_21225"/>
<keyword evidence="4" id="KW-0808">Transferase</keyword>
<dbReference type="PROSITE" id="PS00092">
    <property type="entry name" value="N6_MTASE"/>
    <property type="match status" value="1"/>
</dbReference>
<dbReference type="EC" id="2.1.1.72" evidence="2"/>
<accession>A0A3S8UD40</accession>
<evidence type="ECO:0000313" key="8">
    <source>
        <dbReference type="Proteomes" id="UP000282002"/>
    </source>
</evidence>
<evidence type="ECO:0000256" key="2">
    <source>
        <dbReference type="ARBA" id="ARBA00011900"/>
    </source>
</evidence>
<dbReference type="Pfam" id="PF01555">
    <property type="entry name" value="N6_N4_Mtase"/>
    <property type="match status" value="1"/>
</dbReference>
<evidence type="ECO:0000256" key="4">
    <source>
        <dbReference type="ARBA" id="ARBA00022679"/>
    </source>
</evidence>
<gene>
    <name evidence="7" type="ORF">EI545_21225</name>
</gene>
<dbReference type="SUPFAM" id="SSF53335">
    <property type="entry name" value="S-adenosyl-L-methionine-dependent methyltransferases"/>
    <property type="match status" value="1"/>
</dbReference>
<organism evidence="7 8">
    <name type="scientific">Tabrizicola piscis</name>
    <dbReference type="NCBI Taxonomy" id="2494374"/>
    <lineage>
        <taxon>Bacteria</taxon>
        <taxon>Pseudomonadati</taxon>
        <taxon>Pseudomonadota</taxon>
        <taxon>Alphaproteobacteria</taxon>
        <taxon>Rhodobacterales</taxon>
        <taxon>Paracoccaceae</taxon>
        <taxon>Tabrizicola</taxon>
    </lineage>
</organism>
<name>A0A3S8UD40_9RHOB</name>
<proteinExistence type="inferred from homology"/>
<dbReference type="GO" id="GO:0009007">
    <property type="term" value="F:site-specific DNA-methyltransferase (adenine-specific) activity"/>
    <property type="evidence" value="ECO:0007669"/>
    <property type="project" value="UniProtKB-EC"/>
</dbReference>
<dbReference type="Gene3D" id="3.40.50.150">
    <property type="entry name" value="Vaccinia Virus protein VP39"/>
    <property type="match status" value="2"/>
</dbReference>
<reference evidence="7 8" key="1">
    <citation type="submission" date="2018-12" db="EMBL/GenBank/DDBJ databases">
        <title>Complete genome sequencing of Tabrizicola sp. K13M18.</title>
        <authorList>
            <person name="Bae J.-W."/>
        </authorList>
    </citation>
    <scope>NUCLEOTIDE SEQUENCE [LARGE SCALE GENOMIC DNA]</scope>
    <source>
        <strain evidence="7 8">K13M18</strain>
        <plasmid evidence="7 8">unnamed4</plasmid>
    </source>
</reference>
<evidence type="ECO:0000256" key="5">
    <source>
        <dbReference type="ARBA" id="ARBA00047942"/>
    </source>
</evidence>
<dbReference type="GeneID" id="39686259"/>
<dbReference type="InterPro" id="IPR002941">
    <property type="entry name" value="DNA_methylase_N4/N6"/>
</dbReference>
<dbReference type="AlphaFoldDB" id="A0A3S8UD40"/>
<dbReference type="OrthoDB" id="3197274at2"/>
<dbReference type="InterPro" id="IPR029063">
    <property type="entry name" value="SAM-dependent_MTases_sf"/>
</dbReference>
<evidence type="ECO:0000259" key="6">
    <source>
        <dbReference type="Pfam" id="PF01555"/>
    </source>
</evidence>
<dbReference type="GO" id="GO:0008170">
    <property type="term" value="F:N-methyltransferase activity"/>
    <property type="evidence" value="ECO:0007669"/>
    <property type="project" value="InterPro"/>
</dbReference>
<keyword evidence="8" id="KW-1185">Reference proteome</keyword>
<geneLocation type="plasmid" evidence="7 8">
    <name>unnamed4</name>
</geneLocation>
<keyword evidence="3" id="KW-0489">Methyltransferase</keyword>
<evidence type="ECO:0000313" key="7">
    <source>
        <dbReference type="EMBL" id="AZL61478.1"/>
    </source>
</evidence>
<dbReference type="REBASE" id="284437">
    <property type="entry name" value="M.TspM18ORF21225P"/>
</dbReference>
<dbReference type="InterPro" id="IPR002052">
    <property type="entry name" value="DNA_methylase_N6_adenine_CS"/>
</dbReference>
<dbReference type="Proteomes" id="UP000282002">
    <property type="component" value="Plasmid unnamed4"/>
</dbReference>
<dbReference type="GO" id="GO:0003677">
    <property type="term" value="F:DNA binding"/>
    <property type="evidence" value="ECO:0007669"/>
    <property type="project" value="InterPro"/>
</dbReference>
<evidence type="ECO:0000256" key="1">
    <source>
        <dbReference type="ARBA" id="ARBA00006594"/>
    </source>
</evidence>
<protein>
    <recommendedName>
        <fullName evidence="2">site-specific DNA-methyltransferase (adenine-specific)</fullName>
        <ecNumber evidence="2">2.1.1.72</ecNumber>
    </recommendedName>
</protein>
<dbReference type="EMBL" id="CP034332">
    <property type="protein sequence ID" value="AZL61478.1"/>
    <property type="molecule type" value="Genomic_DNA"/>
</dbReference>
<feature type="domain" description="DNA methylase N-4/N-6" evidence="6">
    <location>
        <begin position="81"/>
        <end position="112"/>
    </location>
</feature>
<comment type="similarity">
    <text evidence="1">Belongs to the N(4)/N(6)-methyltransferase family.</text>
</comment>
<keyword evidence="7" id="KW-0614">Plasmid</keyword>
<evidence type="ECO:0000256" key="3">
    <source>
        <dbReference type="ARBA" id="ARBA00022603"/>
    </source>
</evidence>
<dbReference type="RefSeq" id="WP_125327952.1">
    <property type="nucleotide sequence ID" value="NZ_CP034332.1"/>
</dbReference>